<dbReference type="Gene3D" id="3.90.226.10">
    <property type="entry name" value="2-enoyl-CoA Hydratase, Chain A, domain 1"/>
    <property type="match status" value="1"/>
</dbReference>
<dbReference type="GO" id="GO:0030288">
    <property type="term" value="C:outer membrane-bounded periplasmic space"/>
    <property type="evidence" value="ECO:0007669"/>
    <property type="project" value="TreeGrafter"/>
</dbReference>
<dbReference type="Proteomes" id="UP000429232">
    <property type="component" value="Chromosome"/>
</dbReference>
<keyword evidence="2" id="KW-1185">Reference proteome</keyword>
<dbReference type="PROSITE" id="PS50106">
    <property type="entry name" value="PDZ"/>
    <property type="match status" value="1"/>
</dbReference>
<gene>
    <name evidence="1" type="ORF">GO620_005830</name>
</gene>
<dbReference type="PANTHER" id="PTHR32060">
    <property type="entry name" value="TAIL-SPECIFIC PROTEASE"/>
    <property type="match status" value="1"/>
</dbReference>
<dbReference type="GO" id="GO:0006508">
    <property type="term" value="P:proteolysis"/>
    <property type="evidence" value="ECO:0007669"/>
    <property type="project" value="InterPro"/>
</dbReference>
<organism evidence="1 2">
    <name type="scientific">Mucilaginibacter ginkgonis</name>
    <dbReference type="NCBI Taxonomy" id="2682091"/>
    <lineage>
        <taxon>Bacteria</taxon>
        <taxon>Pseudomonadati</taxon>
        <taxon>Bacteroidota</taxon>
        <taxon>Sphingobacteriia</taxon>
        <taxon>Sphingobacteriales</taxon>
        <taxon>Sphingobacteriaceae</taxon>
        <taxon>Mucilaginibacter</taxon>
    </lineage>
</organism>
<dbReference type="RefSeq" id="WP_157523548.1">
    <property type="nucleotide sequence ID" value="NZ_CP066775.1"/>
</dbReference>
<dbReference type="Gene3D" id="2.30.42.10">
    <property type="match status" value="1"/>
</dbReference>
<dbReference type="GO" id="GO:0008236">
    <property type="term" value="F:serine-type peptidase activity"/>
    <property type="evidence" value="ECO:0007669"/>
    <property type="project" value="InterPro"/>
</dbReference>
<dbReference type="InterPro" id="IPR001478">
    <property type="entry name" value="PDZ"/>
</dbReference>
<dbReference type="SUPFAM" id="SSF50156">
    <property type="entry name" value="PDZ domain-like"/>
    <property type="match status" value="1"/>
</dbReference>
<dbReference type="Pfam" id="PF17820">
    <property type="entry name" value="PDZ_6"/>
    <property type="match status" value="1"/>
</dbReference>
<dbReference type="GO" id="GO:0007165">
    <property type="term" value="P:signal transduction"/>
    <property type="evidence" value="ECO:0007669"/>
    <property type="project" value="TreeGrafter"/>
</dbReference>
<proteinExistence type="predicted"/>
<dbReference type="GO" id="GO:0004175">
    <property type="term" value="F:endopeptidase activity"/>
    <property type="evidence" value="ECO:0007669"/>
    <property type="project" value="TreeGrafter"/>
</dbReference>
<dbReference type="InterPro" id="IPR041489">
    <property type="entry name" value="PDZ_6"/>
</dbReference>
<dbReference type="Pfam" id="PF03572">
    <property type="entry name" value="Peptidase_S41"/>
    <property type="match status" value="1"/>
</dbReference>
<protein>
    <submittedName>
        <fullName evidence="1">Uncharacterized protein</fullName>
    </submittedName>
</protein>
<dbReference type="CDD" id="cd07561">
    <property type="entry name" value="Peptidase_S41_CPP_like"/>
    <property type="match status" value="1"/>
</dbReference>
<dbReference type="SUPFAM" id="SSF52096">
    <property type="entry name" value="ClpP/crotonase"/>
    <property type="match status" value="1"/>
</dbReference>
<dbReference type="InterPro" id="IPR036034">
    <property type="entry name" value="PDZ_sf"/>
</dbReference>
<sequence length="521" mass="55521">MNRNFIYLLSAIAVLSSCVKGINNPTNGSLNSITGGTTATTGSTVTGSSTVVADAIKDSVYYYTKEDYYWADAIPDYNTFAPRTAANGTTDILALTNEVNKLSQYKINSATSLPYEYVSTNVGKAKYFYIDAGQTTLRLNAVSGDFGFGRAYRNATDLRVSYVNPGSPAANAGMVRGSQITAINGTTSLNNDGANGTNTAFINSAMAGSIISVAATKPDGTKVTYNLTAAIYADNPILKTQTITLANGKKAGYIVFNSFVTQATAKPLLDAAFAKFVVDGISELIVDVRYNGGGYTETAQYLLNLIAPATASNNTMFTATYNPALQGGKQLLLKNQLRKDASGTTFNYGQVDYSLTSQTFKFGSTHPLNLTRVFFLTTGATASSSEATINALRPYMNVQLVGGTTYGKPIGFIDIKIGTYTMYLPAFEIRNANGDSNYYNGMTPGSSTYPGYATADDLTHDFGDSNEGLLSAVVNYLNGGVYKSNSTSTVGVQSIGSQNYDSSVIDADQFKGMLFQYPKHK</sequence>
<reference evidence="1 2" key="1">
    <citation type="submission" date="2020-12" db="EMBL/GenBank/DDBJ databases">
        <title>HMF7856_wgs.fasta genome submission.</title>
        <authorList>
            <person name="Kang H."/>
            <person name="Kim H."/>
            <person name="Joh K."/>
        </authorList>
    </citation>
    <scope>NUCLEOTIDE SEQUENCE [LARGE SCALE GENOMIC DNA]</scope>
    <source>
        <strain evidence="1 2">HMF7856</strain>
    </source>
</reference>
<dbReference type="AlphaFoldDB" id="A0A6I4HX88"/>
<dbReference type="Gene3D" id="3.30.750.170">
    <property type="match status" value="1"/>
</dbReference>
<dbReference type="EMBL" id="CP066775">
    <property type="protein sequence ID" value="QQL50970.1"/>
    <property type="molecule type" value="Genomic_DNA"/>
</dbReference>
<name>A0A6I4HX88_9SPHI</name>
<dbReference type="InterPro" id="IPR029045">
    <property type="entry name" value="ClpP/crotonase-like_dom_sf"/>
</dbReference>
<dbReference type="InterPro" id="IPR005151">
    <property type="entry name" value="Tail-specific_protease"/>
</dbReference>
<dbReference type="PANTHER" id="PTHR32060:SF30">
    <property type="entry name" value="CARBOXY-TERMINAL PROCESSING PROTEASE CTPA"/>
    <property type="match status" value="1"/>
</dbReference>
<dbReference type="PROSITE" id="PS51257">
    <property type="entry name" value="PROKAR_LIPOPROTEIN"/>
    <property type="match status" value="1"/>
</dbReference>
<evidence type="ECO:0000313" key="2">
    <source>
        <dbReference type="Proteomes" id="UP000429232"/>
    </source>
</evidence>
<accession>A0A6I4HX88</accession>
<evidence type="ECO:0000313" key="1">
    <source>
        <dbReference type="EMBL" id="QQL50970.1"/>
    </source>
</evidence>
<dbReference type="KEGG" id="mgik:GO620_005830"/>